<dbReference type="GO" id="GO:0003924">
    <property type="term" value="F:GTPase activity"/>
    <property type="evidence" value="ECO:0007669"/>
    <property type="project" value="TreeGrafter"/>
</dbReference>
<sequence length="682" mass="77311">MGGGGEEGDKEECCSTQLIDGDGIFNAEGLENLMKNSECGLSYGVVAIMGPKISGKSTLLNHVFRANFKEMDAFKGRSQMTKGIWMAKYVRTDPCMIVLDMEGTDGRESGEDDTEFGKQRALFALAMSDTVLINMWCHDIGRFQAANVTLLETVFQVIMRVSSHRKMTLLFIIQDIQKIWDGVPKPEAHKDTPLNEFFNLEVVALSSYEEKEEQFKEQVDRLRNRFIRPGRLAWPSAQKIWKYIRENKDLDLPAREVTFVTVRCEEIANEKLSHFTSDEGWLVLDEAVQSGFVSGFGEKVSSILDAYLSEYDSEAIYFDESVRNLKRKNLESKALHLVHPAYQTLLGHLQAKCRDNFNKALEQSLKKGEGFAASVRIYVVSSMLEFDQGVADASVKHADWDASKLRVKLRRDIEEQAVSVCSAKFEELISNYENQFTKALSEPVECLFESAGSDTWALIRKLVRREKETALSKLTTALNGFELDQETFDQMVQNQRDFANTLVEKKAREKARNVLIHMKDRLPSAALNVLSVMSAIRLDEKPNRIGNQLLSSIVAPVNALCASFWDEIPAEDTLLTPVQCMSLWRKFKSETKSIIVPAISVQEARRRSRYKSHLWAILVMISLGFNEIMLLLKNPSYLFLLLVVYLVGKPLWLQSDIRKLCNRQVSELVSGLQRFSGGEQVP</sequence>
<evidence type="ECO:0000256" key="1">
    <source>
        <dbReference type="ARBA" id="ARBA00022692"/>
    </source>
</evidence>
<dbReference type="InterPro" id="IPR027417">
    <property type="entry name" value="P-loop_NTPase"/>
</dbReference>
<dbReference type="AlphaFoldDB" id="A0AAD4TC34"/>
<dbReference type="InterPro" id="IPR030386">
    <property type="entry name" value="G_GB1_RHD3_dom"/>
</dbReference>
<name>A0AAD4TC34_9MAGN</name>
<dbReference type="InterPro" id="IPR008803">
    <property type="entry name" value="RHD3/Sey1"/>
</dbReference>
<evidence type="ECO:0000256" key="4">
    <source>
        <dbReference type="ARBA" id="ARBA00022824"/>
    </source>
</evidence>
<dbReference type="InterPro" id="IPR046758">
    <property type="entry name" value="Sey1/RHD3-like_3HB"/>
</dbReference>
<dbReference type="Pfam" id="PF20428">
    <property type="entry name" value="Sey1_3HB"/>
    <property type="match status" value="2"/>
</dbReference>
<keyword evidence="7" id="KW-0472">Membrane</keyword>
<dbReference type="PROSITE" id="PS51715">
    <property type="entry name" value="G_GB1_RHD3"/>
    <property type="match status" value="1"/>
</dbReference>
<keyword evidence="1" id="KW-0812">Transmembrane</keyword>
<evidence type="ECO:0000313" key="11">
    <source>
        <dbReference type="Proteomes" id="UP001202328"/>
    </source>
</evidence>
<evidence type="ECO:0000256" key="8">
    <source>
        <dbReference type="PROSITE-ProRule" id="PRU01052"/>
    </source>
</evidence>
<keyword evidence="3" id="KW-0378">Hydrolase</keyword>
<keyword evidence="11" id="KW-1185">Reference proteome</keyword>
<keyword evidence="2" id="KW-0547">Nucleotide-binding</keyword>
<dbReference type="EMBL" id="JAJJMB010003208">
    <property type="protein sequence ID" value="KAI3949010.1"/>
    <property type="molecule type" value="Genomic_DNA"/>
</dbReference>
<evidence type="ECO:0000256" key="2">
    <source>
        <dbReference type="ARBA" id="ARBA00022741"/>
    </source>
</evidence>
<keyword evidence="4" id="KW-0256">Endoplasmic reticulum</keyword>
<dbReference type="GO" id="GO:0016320">
    <property type="term" value="P:endoplasmic reticulum membrane fusion"/>
    <property type="evidence" value="ECO:0007669"/>
    <property type="project" value="TreeGrafter"/>
</dbReference>
<evidence type="ECO:0000313" key="10">
    <source>
        <dbReference type="EMBL" id="KAI3949010.1"/>
    </source>
</evidence>
<dbReference type="PANTHER" id="PTHR45923:SF20">
    <property type="entry name" value="PROTEIN ROOT HAIR DEFECTIVE 3 HOMOLOG 2"/>
    <property type="match status" value="1"/>
</dbReference>
<accession>A0AAD4TC34</accession>
<dbReference type="SUPFAM" id="SSF52540">
    <property type="entry name" value="P-loop containing nucleoside triphosphate hydrolases"/>
    <property type="match status" value="1"/>
</dbReference>
<dbReference type="Pfam" id="PF05879">
    <property type="entry name" value="RHD3_GTPase"/>
    <property type="match status" value="1"/>
</dbReference>
<evidence type="ECO:0000259" key="9">
    <source>
        <dbReference type="PROSITE" id="PS51715"/>
    </source>
</evidence>
<evidence type="ECO:0000256" key="6">
    <source>
        <dbReference type="ARBA" id="ARBA00023134"/>
    </source>
</evidence>
<dbReference type="Proteomes" id="UP001202328">
    <property type="component" value="Unassembled WGS sequence"/>
</dbReference>
<comment type="caution">
    <text evidence="10">The sequence shown here is derived from an EMBL/GenBank/DDBJ whole genome shotgun (WGS) entry which is preliminary data.</text>
</comment>
<reference evidence="10" key="1">
    <citation type="submission" date="2022-04" db="EMBL/GenBank/DDBJ databases">
        <title>A functionally conserved STORR gene fusion in Papaver species that diverged 16.8 million years ago.</title>
        <authorList>
            <person name="Catania T."/>
        </authorList>
    </citation>
    <scope>NUCLEOTIDE SEQUENCE</scope>
    <source>
        <strain evidence="10">S-188037</strain>
    </source>
</reference>
<protein>
    <recommendedName>
        <fullName evidence="9">GB1/RHD3-type G domain-containing protein</fullName>
    </recommendedName>
</protein>
<feature type="domain" description="GB1/RHD3-type G" evidence="9">
    <location>
        <begin position="40"/>
        <end position="237"/>
    </location>
</feature>
<proteinExistence type="inferred from homology"/>
<organism evidence="10 11">
    <name type="scientific">Papaver atlanticum</name>
    <dbReference type="NCBI Taxonomy" id="357466"/>
    <lineage>
        <taxon>Eukaryota</taxon>
        <taxon>Viridiplantae</taxon>
        <taxon>Streptophyta</taxon>
        <taxon>Embryophyta</taxon>
        <taxon>Tracheophyta</taxon>
        <taxon>Spermatophyta</taxon>
        <taxon>Magnoliopsida</taxon>
        <taxon>Ranunculales</taxon>
        <taxon>Papaveraceae</taxon>
        <taxon>Papaveroideae</taxon>
        <taxon>Papaver</taxon>
    </lineage>
</organism>
<evidence type="ECO:0000256" key="3">
    <source>
        <dbReference type="ARBA" id="ARBA00022801"/>
    </source>
</evidence>
<keyword evidence="5" id="KW-1133">Transmembrane helix</keyword>
<gene>
    <name evidence="10" type="ORF">MKW98_021616</name>
</gene>
<evidence type="ECO:0000256" key="5">
    <source>
        <dbReference type="ARBA" id="ARBA00022989"/>
    </source>
</evidence>
<dbReference type="GO" id="GO:0005783">
    <property type="term" value="C:endoplasmic reticulum"/>
    <property type="evidence" value="ECO:0007669"/>
    <property type="project" value="TreeGrafter"/>
</dbReference>
<dbReference type="Gene3D" id="3.40.50.300">
    <property type="entry name" value="P-loop containing nucleotide triphosphate hydrolases"/>
    <property type="match status" value="1"/>
</dbReference>
<comment type="similarity">
    <text evidence="8">Belongs to the TRAFAC class dynamin-like GTPase superfamily. GB1/RHD3 GTPase family.</text>
</comment>
<evidence type="ECO:0000256" key="7">
    <source>
        <dbReference type="ARBA" id="ARBA00023136"/>
    </source>
</evidence>
<keyword evidence="6" id="KW-0342">GTP-binding</keyword>
<dbReference type="GO" id="GO:0005525">
    <property type="term" value="F:GTP binding"/>
    <property type="evidence" value="ECO:0007669"/>
    <property type="project" value="UniProtKB-KW"/>
</dbReference>
<dbReference type="PANTHER" id="PTHR45923">
    <property type="entry name" value="PROTEIN SEY1"/>
    <property type="match status" value="1"/>
</dbReference>